<evidence type="ECO:0000313" key="4">
    <source>
        <dbReference type="EMBL" id="SDB33410.1"/>
    </source>
</evidence>
<organism evidence="4 5">
    <name type="scientific">Desulfonatronum thiosulfatophilum</name>
    <dbReference type="NCBI Taxonomy" id="617002"/>
    <lineage>
        <taxon>Bacteria</taxon>
        <taxon>Pseudomonadati</taxon>
        <taxon>Thermodesulfobacteriota</taxon>
        <taxon>Desulfovibrionia</taxon>
        <taxon>Desulfovibrionales</taxon>
        <taxon>Desulfonatronaceae</taxon>
        <taxon>Desulfonatronum</taxon>
    </lineage>
</organism>
<dbReference type="RefSeq" id="WP_092119745.1">
    <property type="nucleotide sequence ID" value="NZ_FMXO01000008.1"/>
</dbReference>
<feature type="signal peptide" evidence="2">
    <location>
        <begin position="1"/>
        <end position="20"/>
    </location>
</feature>
<dbReference type="PANTHER" id="PTHR36505:SF1">
    <property type="entry name" value="BLR1072 PROTEIN"/>
    <property type="match status" value="1"/>
</dbReference>
<feature type="compositionally biased region" description="Basic and acidic residues" evidence="1">
    <location>
        <begin position="139"/>
        <end position="158"/>
    </location>
</feature>
<proteinExistence type="predicted"/>
<keyword evidence="2" id="KW-0732">Signal</keyword>
<keyword evidence="5" id="KW-1185">Reference proteome</keyword>
<accession>A0A1G6CKM0</accession>
<feature type="compositionally biased region" description="Basic and acidic residues" evidence="1">
    <location>
        <begin position="180"/>
        <end position="204"/>
    </location>
</feature>
<evidence type="ECO:0000256" key="1">
    <source>
        <dbReference type="SAM" id="MobiDB-lite"/>
    </source>
</evidence>
<dbReference type="SUPFAM" id="SSF50346">
    <property type="entry name" value="PRC-barrel domain"/>
    <property type="match status" value="2"/>
</dbReference>
<protein>
    <submittedName>
        <fullName evidence="4">PRC-barrel domain-containing protein</fullName>
    </submittedName>
</protein>
<name>A0A1G6CKM0_9BACT</name>
<dbReference type="AlphaFoldDB" id="A0A1G6CKM0"/>
<dbReference type="InterPro" id="IPR027275">
    <property type="entry name" value="PRC-brl_dom"/>
</dbReference>
<sequence>MKTLFLSIIIGLLALSPAFAERNDRVFIEPQQLDEAFAYVSDIMGKDIYTTGGRDVPGSVTEEPDEWENVGTVDDIILSREGEVKAVLVDVGGFLGMGARTIAIDMETMEFVHREGEDDFYLAIPASREQLENAPEYSEDQHRREGYQRDRQSPDHMGGEGQPRVDTAPRPTDPGTTQDTQERQQDQYQDRDQHANDRPVHEGFSRVSPRTMTADDLQNADVYDVNNENIANVDEVLISPEGEVEGVVVNVGGFLGFGGRSVALDIDQIDIQRDGDDDLRVYIPMTEQELRNQPEYQRNN</sequence>
<dbReference type="Gene3D" id="2.30.30.240">
    <property type="entry name" value="PRC-barrel domain"/>
    <property type="match status" value="2"/>
</dbReference>
<dbReference type="Pfam" id="PF05239">
    <property type="entry name" value="PRC"/>
    <property type="match status" value="2"/>
</dbReference>
<feature type="chain" id="PRO_5011717980" evidence="2">
    <location>
        <begin position="21"/>
        <end position="300"/>
    </location>
</feature>
<dbReference type="Proteomes" id="UP000198771">
    <property type="component" value="Unassembled WGS sequence"/>
</dbReference>
<evidence type="ECO:0000256" key="2">
    <source>
        <dbReference type="SAM" id="SignalP"/>
    </source>
</evidence>
<dbReference type="STRING" id="617002.SAMN05660653_01600"/>
<dbReference type="PANTHER" id="PTHR36505">
    <property type="entry name" value="BLR1072 PROTEIN"/>
    <property type="match status" value="1"/>
</dbReference>
<feature type="region of interest" description="Disordered" evidence="1">
    <location>
        <begin position="131"/>
        <end position="213"/>
    </location>
</feature>
<evidence type="ECO:0000313" key="5">
    <source>
        <dbReference type="Proteomes" id="UP000198771"/>
    </source>
</evidence>
<gene>
    <name evidence="4" type="ORF">SAMN05660653_01600</name>
</gene>
<dbReference type="EMBL" id="FMXO01000008">
    <property type="protein sequence ID" value="SDB33410.1"/>
    <property type="molecule type" value="Genomic_DNA"/>
</dbReference>
<evidence type="ECO:0000259" key="3">
    <source>
        <dbReference type="Pfam" id="PF05239"/>
    </source>
</evidence>
<reference evidence="4 5" key="1">
    <citation type="submission" date="2016-10" db="EMBL/GenBank/DDBJ databases">
        <authorList>
            <person name="de Groot N.N."/>
        </authorList>
    </citation>
    <scope>NUCLEOTIDE SEQUENCE [LARGE SCALE GENOMIC DNA]</scope>
    <source>
        <strain evidence="4 5">ASO4-2</strain>
    </source>
</reference>
<feature type="domain" description="PRC-barrel" evidence="3">
    <location>
        <begin position="38"/>
        <end position="118"/>
    </location>
</feature>
<dbReference type="OrthoDB" id="5458319at2"/>
<dbReference type="InterPro" id="IPR011033">
    <property type="entry name" value="PRC_barrel-like_sf"/>
</dbReference>
<feature type="domain" description="PRC-barrel" evidence="3">
    <location>
        <begin position="211"/>
        <end position="277"/>
    </location>
</feature>